<feature type="non-terminal residue" evidence="1">
    <location>
        <position position="1"/>
    </location>
</feature>
<gene>
    <name evidence="1" type="ORF">S01H1_59858</name>
</gene>
<name>X0VUF4_9ZZZZ</name>
<sequence>EMVPGIVGKLSKDLDLISGHYDPKQQATRATQQVSSNYRLSNKTIETLLRERVILYALVGTNQSLPSAEIRKLIEKTDPTVKMPTITANLDRLWKIQQINRPRKGYYASSANSQSYLSALESEIEARGLDVPPLDAKID</sequence>
<organism evidence="1">
    <name type="scientific">marine sediment metagenome</name>
    <dbReference type="NCBI Taxonomy" id="412755"/>
    <lineage>
        <taxon>unclassified sequences</taxon>
        <taxon>metagenomes</taxon>
        <taxon>ecological metagenomes</taxon>
    </lineage>
</organism>
<dbReference type="AlphaFoldDB" id="X0VUF4"/>
<comment type="caution">
    <text evidence="1">The sequence shown here is derived from an EMBL/GenBank/DDBJ whole genome shotgun (WGS) entry which is preliminary data.</text>
</comment>
<proteinExistence type="predicted"/>
<reference evidence="1" key="1">
    <citation type="journal article" date="2014" name="Front. Microbiol.">
        <title>High frequency of phylogenetically diverse reductive dehalogenase-homologous genes in deep subseafloor sedimentary metagenomes.</title>
        <authorList>
            <person name="Kawai M."/>
            <person name="Futagami T."/>
            <person name="Toyoda A."/>
            <person name="Takaki Y."/>
            <person name="Nishi S."/>
            <person name="Hori S."/>
            <person name="Arai W."/>
            <person name="Tsubouchi T."/>
            <person name="Morono Y."/>
            <person name="Uchiyama I."/>
            <person name="Ito T."/>
            <person name="Fujiyama A."/>
            <person name="Inagaki F."/>
            <person name="Takami H."/>
        </authorList>
    </citation>
    <scope>NUCLEOTIDE SEQUENCE</scope>
    <source>
        <strain evidence="1">Expedition CK06-06</strain>
    </source>
</reference>
<dbReference type="EMBL" id="BARS01039176">
    <property type="protein sequence ID" value="GAG16073.1"/>
    <property type="molecule type" value="Genomic_DNA"/>
</dbReference>
<accession>X0VUF4</accession>
<protein>
    <submittedName>
        <fullName evidence="1">Uncharacterized protein</fullName>
    </submittedName>
</protein>
<evidence type="ECO:0000313" key="1">
    <source>
        <dbReference type="EMBL" id="GAG16073.1"/>
    </source>
</evidence>